<sequence length="207" mass="23564">MKKIKLLAVAASLLLLAGCSAMNKEECLSADWRLIGLQDGERGERLSQVGEYRKQCSEYGVTPDQDRYATGREEGLKSYCTKQSGFVNGKRDDKYKGVCPAESHDEFMAGYKIGQEYYAVQSEISELETKIRDNDYEFKEGTGKIDRLSLKVQQSSGSAEEKQSLMSQVLELSKKNVTLNTENVFLREKLAVKKYQYKLLQEKYGYR</sequence>
<accession>A0A839IS79</accession>
<organism evidence="2 3">
    <name type="scientific">Oceanospirillum sediminis</name>
    <dbReference type="NCBI Taxonomy" id="2760088"/>
    <lineage>
        <taxon>Bacteria</taxon>
        <taxon>Pseudomonadati</taxon>
        <taxon>Pseudomonadota</taxon>
        <taxon>Gammaproteobacteria</taxon>
        <taxon>Oceanospirillales</taxon>
        <taxon>Oceanospirillaceae</taxon>
        <taxon>Oceanospirillum</taxon>
    </lineage>
</organism>
<gene>
    <name evidence="2" type="ORF">H4O21_16405</name>
</gene>
<comment type="caution">
    <text evidence="2">The sequence shown here is derived from an EMBL/GenBank/DDBJ whole genome shotgun (WGS) entry which is preliminary data.</text>
</comment>
<evidence type="ECO:0000313" key="3">
    <source>
        <dbReference type="Proteomes" id="UP000565262"/>
    </source>
</evidence>
<dbReference type="PROSITE" id="PS51257">
    <property type="entry name" value="PROKAR_LIPOPROTEIN"/>
    <property type="match status" value="1"/>
</dbReference>
<feature type="chain" id="PRO_5032571938" evidence="1">
    <location>
        <begin position="22"/>
        <end position="207"/>
    </location>
</feature>
<proteinExistence type="predicted"/>
<dbReference type="Proteomes" id="UP000565262">
    <property type="component" value="Unassembled WGS sequence"/>
</dbReference>
<name>A0A839IS79_9GAMM</name>
<feature type="signal peptide" evidence="1">
    <location>
        <begin position="1"/>
        <end position="21"/>
    </location>
</feature>
<keyword evidence="3" id="KW-1185">Reference proteome</keyword>
<dbReference type="Pfam" id="PF10973">
    <property type="entry name" value="DUF2799"/>
    <property type="match status" value="1"/>
</dbReference>
<reference evidence="2 3" key="1">
    <citation type="submission" date="2020-08" db="EMBL/GenBank/DDBJ databases">
        <title>Oceanospirillum sp. nov. isolated from marine sediment.</title>
        <authorList>
            <person name="Ji X."/>
        </authorList>
    </citation>
    <scope>NUCLEOTIDE SEQUENCE [LARGE SCALE GENOMIC DNA]</scope>
    <source>
        <strain evidence="2 3">D5</strain>
    </source>
</reference>
<evidence type="ECO:0000256" key="1">
    <source>
        <dbReference type="SAM" id="SignalP"/>
    </source>
</evidence>
<keyword evidence="1" id="KW-0732">Signal</keyword>
<dbReference type="EMBL" id="JACJFM010000024">
    <property type="protein sequence ID" value="MBB1488185.1"/>
    <property type="molecule type" value="Genomic_DNA"/>
</dbReference>
<dbReference type="RefSeq" id="WP_182809953.1">
    <property type="nucleotide sequence ID" value="NZ_JACJFM010000024.1"/>
</dbReference>
<dbReference type="AlphaFoldDB" id="A0A839IS79"/>
<evidence type="ECO:0000313" key="2">
    <source>
        <dbReference type="EMBL" id="MBB1488185.1"/>
    </source>
</evidence>
<protein>
    <submittedName>
        <fullName evidence="2">DUF2799 domain-containing protein</fullName>
    </submittedName>
</protein>
<dbReference type="InterPro" id="IPR021242">
    <property type="entry name" value="DUF2799"/>
</dbReference>